<dbReference type="Gene3D" id="3.20.20.140">
    <property type="entry name" value="Metal-dependent hydrolases"/>
    <property type="match status" value="1"/>
</dbReference>
<comment type="catalytic activity">
    <reaction evidence="10">
        <text>AMP + H2O + H(+) = IMP + NH4(+)</text>
        <dbReference type="Rhea" id="RHEA:14777"/>
        <dbReference type="ChEBI" id="CHEBI:15377"/>
        <dbReference type="ChEBI" id="CHEBI:15378"/>
        <dbReference type="ChEBI" id="CHEBI:28938"/>
        <dbReference type="ChEBI" id="CHEBI:58053"/>
        <dbReference type="ChEBI" id="CHEBI:456215"/>
        <dbReference type="EC" id="3.5.4.6"/>
    </reaction>
</comment>
<organism evidence="11">
    <name type="scientific">Balaenoptera musculus</name>
    <name type="common">Blue whale</name>
    <dbReference type="NCBI Taxonomy" id="9771"/>
    <lineage>
        <taxon>Eukaryota</taxon>
        <taxon>Metazoa</taxon>
        <taxon>Chordata</taxon>
        <taxon>Craniata</taxon>
        <taxon>Vertebrata</taxon>
        <taxon>Euteleostomi</taxon>
        <taxon>Mammalia</taxon>
        <taxon>Eutheria</taxon>
        <taxon>Laurasiatheria</taxon>
        <taxon>Artiodactyla</taxon>
        <taxon>Whippomorpha</taxon>
        <taxon>Cetacea</taxon>
        <taxon>Mysticeti</taxon>
        <taxon>Balaenopteridae</taxon>
        <taxon>Balaenoptera</taxon>
    </lineage>
</organism>
<evidence type="ECO:0000256" key="1">
    <source>
        <dbReference type="ARBA" id="ARBA00001947"/>
    </source>
</evidence>
<dbReference type="GeneTree" id="ENSGT00950000183011"/>
<dbReference type="UniPathway" id="UPA00591">
    <property type="reaction ID" value="UER00663"/>
</dbReference>
<dbReference type="PANTHER" id="PTHR11359:SF1">
    <property type="entry name" value="AMP DEAMINASE 1"/>
    <property type="match status" value="1"/>
</dbReference>
<keyword evidence="8" id="KW-0862">Zinc</keyword>
<accession>A0A8C0CZ22</accession>
<name>A0A8C0CZ22_BALMU</name>
<dbReference type="GO" id="GO:0032264">
    <property type="term" value="P:IMP salvage"/>
    <property type="evidence" value="ECO:0007669"/>
    <property type="project" value="UniProtKB-UniPathway"/>
</dbReference>
<dbReference type="InterPro" id="IPR032466">
    <property type="entry name" value="Metal_Hydrolase"/>
</dbReference>
<keyword evidence="9" id="KW-0546">Nucleotide metabolism</keyword>
<dbReference type="GO" id="GO:0005829">
    <property type="term" value="C:cytosol"/>
    <property type="evidence" value="ECO:0007669"/>
    <property type="project" value="TreeGrafter"/>
</dbReference>
<comment type="pathway">
    <text evidence="2">Purine metabolism; IMP biosynthesis via salvage pathway; IMP from AMP: step 1/1.</text>
</comment>
<keyword evidence="6 10" id="KW-0479">Metal-binding</keyword>
<evidence type="ECO:0000256" key="9">
    <source>
        <dbReference type="ARBA" id="ARBA00023080"/>
    </source>
</evidence>
<evidence type="ECO:0000256" key="7">
    <source>
        <dbReference type="ARBA" id="ARBA00022801"/>
    </source>
</evidence>
<dbReference type="GO" id="GO:0046033">
    <property type="term" value="P:AMP metabolic process"/>
    <property type="evidence" value="ECO:0007669"/>
    <property type="project" value="TreeGrafter"/>
</dbReference>
<dbReference type="Pfam" id="PF19326">
    <property type="entry name" value="AMP_deaminase"/>
    <property type="match status" value="1"/>
</dbReference>
<reference evidence="11" key="1">
    <citation type="submission" date="2023-09" db="UniProtKB">
        <authorList>
            <consortium name="Ensembl"/>
        </authorList>
    </citation>
    <scope>IDENTIFICATION</scope>
</reference>
<evidence type="ECO:0000256" key="4">
    <source>
        <dbReference type="ARBA" id="ARBA00011881"/>
    </source>
</evidence>
<comment type="similarity">
    <text evidence="3 10">Belongs to the metallo-dependent hydrolases superfamily. Adenosine and AMP deaminases family.</text>
</comment>
<evidence type="ECO:0000313" key="11">
    <source>
        <dbReference type="Ensembl" id="ENSBMSP00010013663.1"/>
    </source>
</evidence>
<keyword evidence="7 10" id="KW-0378">Hydrolase</keyword>
<dbReference type="GO" id="GO:0046872">
    <property type="term" value="F:metal ion binding"/>
    <property type="evidence" value="ECO:0007669"/>
    <property type="project" value="UniProtKB-KW"/>
</dbReference>
<dbReference type="EC" id="3.5.4.6" evidence="5 10"/>
<comment type="subunit">
    <text evidence="4">Homotetramer.</text>
</comment>
<dbReference type="Gene3D" id="4.10.800.20">
    <property type="match status" value="1"/>
</dbReference>
<dbReference type="PIRSF" id="PIRSF001251">
    <property type="entry name" value="AMP_deaminase_met"/>
    <property type="match status" value="1"/>
</dbReference>
<evidence type="ECO:0000256" key="10">
    <source>
        <dbReference type="PIRNR" id="PIRNR001251"/>
    </source>
</evidence>
<dbReference type="CDD" id="cd01319">
    <property type="entry name" value="AMPD"/>
    <property type="match status" value="1"/>
</dbReference>
<dbReference type="PANTHER" id="PTHR11359">
    <property type="entry name" value="AMP DEAMINASE"/>
    <property type="match status" value="1"/>
</dbReference>
<gene>
    <name evidence="11" type="primary">AMPD1</name>
</gene>
<dbReference type="SUPFAM" id="SSF51556">
    <property type="entry name" value="Metallo-dependent hydrolases"/>
    <property type="match status" value="1"/>
</dbReference>
<evidence type="ECO:0000256" key="3">
    <source>
        <dbReference type="ARBA" id="ARBA00006676"/>
    </source>
</evidence>
<dbReference type="InterPro" id="IPR006650">
    <property type="entry name" value="A/AMP_deam_AS"/>
</dbReference>
<sequence>MNVSVFYSVSQSSHSLLSLPFYCAILESRIPAMSLLKLPAIDDAMRNFAEKVFASEVKDEGGCHEISPFDVDEVCPILHHEMREHLFQLEAQSTPTEGRRKKRFFGHKTISLSVPQSETSSTTLPHIDEYSSPSPAYQTVPDFQRVQITGDYSSGVTVEDFEMVCKGLYRALCIREKYMQKSFQRFPKTPSQHLRNIEGEAWVPNESFSPVFTPPLKKREDPFRTDNLPENLGYHLKMKDGVVYIYPNEEAASKEEPKPLPYPNLETFLDDMNFLLALIARGPVKTYTHRRLKFLSSKFQVHQMLNEMDELKELKSNPHRDFYNCRKVDTHIHAAACMNQKHLLRFIKKSYQVDADRVVYSTKEKNLTLKELFAKLKMHPYDLTVDSLDVHAGRQTFQRFDKFNDKYNPVGASELRDIYLKTDNYINGEYFATIIKEVGADLVDAKYQHTEPRLSIYGRSPDEWSKLSTWFVRNHIYCPNMTWMIQVPRIYDVFRSKNFLPHFGKMLENIFMPVFEATINPQAHPDLSVFLKHITGFDSVDDESKHSGHMFSSKSPKPQEWTMAKNPSYTYYAYYMYANITVLNSLRKERGMNTFLFRPHCGEAGALTHLMTAFMTADNISHGLNLKKSPVLQYLFFLAQIPIAMSPLSNNSLFLEYAKNPFLDFLQKGLMISLSTDDPMQFHFTKEPLMEEYAIAAQVFKLSTCDMCEVARNSVLQCGISHEEKAKFLGDNYLEEGPTGNDIRKTNVAQIRMAYRYETWCYELNLIAEGIKSGE</sequence>
<dbReference type="InterPro" id="IPR006329">
    <property type="entry name" value="AMPD"/>
</dbReference>
<dbReference type="Ensembl" id="ENSBMST00010015161.1">
    <property type="protein sequence ID" value="ENSBMSP00010013663.1"/>
    <property type="gene ID" value="ENSBMSG00010009959.1"/>
</dbReference>
<dbReference type="NCBIfam" id="TIGR01429">
    <property type="entry name" value="AMP_deaminase"/>
    <property type="match status" value="1"/>
</dbReference>
<dbReference type="GO" id="GO:0003876">
    <property type="term" value="F:AMP deaminase activity"/>
    <property type="evidence" value="ECO:0007669"/>
    <property type="project" value="UniProtKB-EC"/>
</dbReference>
<dbReference type="AlphaFoldDB" id="A0A8C0CZ22"/>
<dbReference type="PROSITE" id="PS00485">
    <property type="entry name" value="A_DEAMINASE"/>
    <property type="match status" value="1"/>
</dbReference>
<evidence type="ECO:0000256" key="5">
    <source>
        <dbReference type="ARBA" id="ARBA00012775"/>
    </source>
</evidence>
<proteinExistence type="inferred from homology"/>
<evidence type="ECO:0000256" key="8">
    <source>
        <dbReference type="ARBA" id="ARBA00022833"/>
    </source>
</evidence>
<comment type="cofactor">
    <cofactor evidence="1 10">
        <name>Zn(2+)</name>
        <dbReference type="ChEBI" id="CHEBI:29105"/>
    </cofactor>
</comment>
<dbReference type="FunFam" id="4.10.800.20:FF:000001">
    <property type="entry name" value="AMP deaminase"/>
    <property type="match status" value="1"/>
</dbReference>
<protein>
    <recommendedName>
        <fullName evidence="5 10">AMP deaminase</fullName>
        <ecNumber evidence="5 10">3.5.4.6</ecNumber>
    </recommendedName>
</protein>
<evidence type="ECO:0000256" key="2">
    <source>
        <dbReference type="ARBA" id="ARBA00004955"/>
    </source>
</evidence>
<evidence type="ECO:0000256" key="6">
    <source>
        <dbReference type="ARBA" id="ARBA00022723"/>
    </source>
</evidence>